<dbReference type="PANTHER" id="PTHR38045:SF1">
    <property type="entry name" value="HEPARINASE II_III-LIKE PROTEIN"/>
    <property type="match status" value="1"/>
</dbReference>
<dbReference type="InterPro" id="IPR008929">
    <property type="entry name" value="Chondroitin_lyas"/>
</dbReference>
<dbReference type="EMBL" id="VDCQ01000003">
    <property type="protein sequence ID" value="TNJ67790.1"/>
    <property type="molecule type" value="Genomic_DNA"/>
</dbReference>
<dbReference type="SUPFAM" id="SSF48230">
    <property type="entry name" value="Chondroitin AC/alginate lyase"/>
    <property type="match status" value="1"/>
</dbReference>
<dbReference type="RefSeq" id="WP_139600693.1">
    <property type="nucleotide sequence ID" value="NZ_VDCQ01000003.1"/>
</dbReference>
<dbReference type="Gene3D" id="2.70.98.70">
    <property type="match status" value="1"/>
</dbReference>
<dbReference type="PANTHER" id="PTHR38045">
    <property type="entry name" value="CHROMOSOME 1, WHOLE GENOME SHOTGUN SEQUENCE"/>
    <property type="match status" value="1"/>
</dbReference>
<dbReference type="Gene3D" id="1.50.10.100">
    <property type="entry name" value="Chondroitin AC/alginate lyase"/>
    <property type="match status" value="1"/>
</dbReference>
<accession>A0A5C4TH38</accession>
<feature type="domain" description="Heparinase II/III-like C-terminal" evidence="2">
    <location>
        <begin position="398"/>
        <end position="503"/>
    </location>
</feature>
<dbReference type="OrthoDB" id="9793856at2"/>
<dbReference type="InterPro" id="IPR012480">
    <property type="entry name" value="Hepar_II_III_C"/>
</dbReference>
<dbReference type="Proteomes" id="UP000307943">
    <property type="component" value="Unassembled WGS sequence"/>
</dbReference>
<evidence type="ECO:0000313" key="3">
    <source>
        <dbReference type="EMBL" id="TNJ67790.1"/>
    </source>
</evidence>
<gene>
    <name evidence="3" type="ORF">FE784_03305</name>
</gene>
<dbReference type="GO" id="GO:0016829">
    <property type="term" value="F:lyase activity"/>
    <property type="evidence" value="ECO:0007669"/>
    <property type="project" value="InterPro"/>
</dbReference>
<dbReference type="Pfam" id="PF07940">
    <property type="entry name" value="Hepar_II_III_C"/>
    <property type="match status" value="1"/>
</dbReference>
<sequence>MIPFTEIKNAVMKMPPRDGNAYPYASEWTPERLLAMREAPHLQKLLTEIRREAQRAAEEPIPPLAFSLFRAFETDGTRKEYETPYFERRGRLLALTMTSVIDETDRYMGALHDLIWEMCEEFTWCLPAHLPVGVEANRASRRPPEQIVDLFAAETAHALAECVVLLAGRLDPWIEYRVRGEIERRVLRPLFDDPVPFGWESSMMNWSAVCAGAAGMAALLLVDDRERLTAAIDRVVRAMECFLLGYGNDGGCAEGITYWAYGFGYYVYYADMLHTVTAGALDLMNMPKVKRIAAFPAESCFSGTHYPAFSDADGSWMPTPGLLCRLASRLGMPVPELREMPSFHADHCYRWPTVLRNASWTDPSLLGRPVPDGTAVFDDLQWIVDRGHIGGMPTGFAAKGGHNAEPHNHNDLGHFILHAGGEDLLTDLGAGLYTRDYFGPQRYSMIHNGSEGHSVPVVDGCPQLAGAARRAEMLVEERHGNGALRIEIDATKAYDVKHLRLWKRKFGWECIPGSDRAALHVRDIFAFDTMPGHLEEVWISRLKPELGDGAVVWRGREATLSLRFEPEWFDAEAERLETLNHAGQPDDVYRVKLRAKRLEREMCFDFDFEITTNVG</sequence>
<dbReference type="AlphaFoldDB" id="A0A5C4TH38"/>
<dbReference type="GO" id="GO:0030313">
    <property type="term" value="C:cell envelope"/>
    <property type="evidence" value="ECO:0007669"/>
    <property type="project" value="UniProtKB-SubCell"/>
</dbReference>
<name>A0A5C4TH38_9BACL</name>
<comment type="subcellular location">
    <subcellularLocation>
        <location evidence="1">Cell envelope</location>
    </subcellularLocation>
</comment>
<keyword evidence="4" id="KW-1185">Reference proteome</keyword>
<protein>
    <recommendedName>
        <fullName evidence="2">Heparinase II/III-like C-terminal domain-containing protein</fullName>
    </recommendedName>
</protein>
<proteinExistence type="predicted"/>
<reference evidence="3 4" key="1">
    <citation type="submission" date="2019-05" db="EMBL/GenBank/DDBJ databases">
        <title>We sequenced the genome of Paenibacillus hemerocallicola KCTC 33185 for further insight into its adaptation and study the phylogeny of Paenibacillus.</title>
        <authorList>
            <person name="Narsing Rao M.P."/>
        </authorList>
    </citation>
    <scope>NUCLEOTIDE SEQUENCE [LARGE SCALE GENOMIC DNA]</scope>
    <source>
        <strain evidence="3 4">KCTC 33185</strain>
    </source>
</reference>
<evidence type="ECO:0000256" key="1">
    <source>
        <dbReference type="ARBA" id="ARBA00004196"/>
    </source>
</evidence>
<organism evidence="3 4">
    <name type="scientific">Paenibacillus hemerocallicola</name>
    <dbReference type="NCBI Taxonomy" id="1172614"/>
    <lineage>
        <taxon>Bacteria</taxon>
        <taxon>Bacillati</taxon>
        <taxon>Bacillota</taxon>
        <taxon>Bacilli</taxon>
        <taxon>Bacillales</taxon>
        <taxon>Paenibacillaceae</taxon>
        <taxon>Paenibacillus</taxon>
    </lineage>
</organism>
<comment type="caution">
    <text evidence="3">The sequence shown here is derived from an EMBL/GenBank/DDBJ whole genome shotgun (WGS) entry which is preliminary data.</text>
</comment>
<evidence type="ECO:0000259" key="2">
    <source>
        <dbReference type="Pfam" id="PF07940"/>
    </source>
</evidence>
<evidence type="ECO:0000313" key="4">
    <source>
        <dbReference type="Proteomes" id="UP000307943"/>
    </source>
</evidence>